<organism evidence="2 3">
    <name type="scientific">Eumeta variegata</name>
    <name type="common">Bagworm moth</name>
    <name type="synonym">Eumeta japonica</name>
    <dbReference type="NCBI Taxonomy" id="151549"/>
    <lineage>
        <taxon>Eukaryota</taxon>
        <taxon>Metazoa</taxon>
        <taxon>Ecdysozoa</taxon>
        <taxon>Arthropoda</taxon>
        <taxon>Hexapoda</taxon>
        <taxon>Insecta</taxon>
        <taxon>Pterygota</taxon>
        <taxon>Neoptera</taxon>
        <taxon>Endopterygota</taxon>
        <taxon>Lepidoptera</taxon>
        <taxon>Glossata</taxon>
        <taxon>Ditrysia</taxon>
        <taxon>Tineoidea</taxon>
        <taxon>Psychidae</taxon>
        <taxon>Oiketicinae</taxon>
        <taxon>Eumeta</taxon>
    </lineage>
</organism>
<dbReference type="AlphaFoldDB" id="A0A4C1VZ10"/>
<comment type="caution">
    <text evidence="2">The sequence shown here is derived from an EMBL/GenBank/DDBJ whole genome shotgun (WGS) entry which is preliminary data.</text>
</comment>
<evidence type="ECO:0000313" key="2">
    <source>
        <dbReference type="EMBL" id="GBP43055.1"/>
    </source>
</evidence>
<reference evidence="2 3" key="1">
    <citation type="journal article" date="2019" name="Commun. Biol.">
        <title>The bagworm genome reveals a unique fibroin gene that provides high tensile strength.</title>
        <authorList>
            <person name="Kono N."/>
            <person name="Nakamura H."/>
            <person name="Ohtoshi R."/>
            <person name="Tomita M."/>
            <person name="Numata K."/>
            <person name="Arakawa K."/>
        </authorList>
    </citation>
    <scope>NUCLEOTIDE SEQUENCE [LARGE SCALE GENOMIC DNA]</scope>
</reference>
<feature type="region of interest" description="Disordered" evidence="1">
    <location>
        <begin position="89"/>
        <end position="108"/>
    </location>
</feature>
<proteinExistence type="predicted"/>
<evidence type="ECO:0000313" key="3">
    <source>
        <dbReference type="Proteomes" id="UP000299102"/>
    </source>
</evidence>
<name>A0A4C1VZ10_EUMVA</name>
<keyword evidence="3" id="KW-1185">Reference proteome</keyword>
<accession>A0A4C1VZ10</accession>
<gene>
    <name evidence="2" type="ORF">EVAR_96315_1</name>
</gene>
<evidence type="ECO:0000256" key="1">
    <source>
        <dbReference type="SAM" id="MobiDB-lite"/>
    </source>
</evidence>
<feature type="region of interest" description="Disordered" evidence="1">
    <location>
        <begin position="1"/>
        <end position="21"/>
    </location>
</feature>
<protein>
    <submittedName>
        <fullName evidence="2">Uncharacterized protein</fullName>
    </submittedName>
</protein>
<dbReference type="Proteomes" id="UP000299102">
    <property type="component" value="Unassembled WGS sequence"/>
</dbReference>
<sequence length="108" mass="12157">MLQASVGETKIKSEPESGLTTSLKTYHKRTDDVALGSRWQLLGWESLLFNTKYPVTVLYSNESPGITASNRRPCDAYDGDVDYYQRLTEQNIESGPDRELRGPRANTT</sequence>
<dbReference type="EMBL" id="BGZK01000429">
    <property type="protein sequence ID" value="GBP43055.1"/>
    <property type="molecule type" value="Genomic_DNA"/>
</dbReference>